<gene>
    <name evidence="1" type="ORF">E2C01_060887</name>
</gene>
<accession>A0A5B7HAV3</accession>
<sequence>MYSSLSTSGSEEEENVKLTELFGLTDNPEVNRERPPDLKMDSMIMDVCFHPEADLFSLASIDGEVVIHYTYTLFNLYLTFTAPLFKTIPASAAAHLPSLNLPSKRPAMSPSIAKKTRKSLTLEVKLDIIHRHERREN</sequence>
<evidence type="ECO:0000313" key="2">
    <source>
        <dbReference type="Proteomes" id="UP000324222"/>
    </source>
</evidence>
<dbReference type="Proteomes" id="UP000324222">
    <property type="component" value="Unassembled WGS sequence"/>
</dbReference>
<dbReference type="AlphaFoldDB" id="A0A5B7HAV3"/>
<dbReference type="EMBL" id="VSRR010025184">
    <property type="protein sequence ID" value="MPC66735.1"/>
    <property type="molecule type" value="Genomic_DNA"/>
</dbReference>
<evidence type="ECO:0000313" key="1">
    <source>
        <dbReference type="EMBL" id="MPC66735.1"/>
    </source>
</evidence>
<organism evidence="1 2">
    <name type="scientific">Portunus trituberculatus</name>
    <name type="common">Swimming crab</name>
    <name type="synonym">Neptunus trituberculatus</name>
    <dbReference type="NCBI Taxonomy" id="210409"/>
    <lineage>
        <taxon>Eukaryota</taxon>
        <taxon>Metazoa</taxon>
        <taxon>Ecdysozoa</taxon>
        <taxon>Arthropoda</taxon>
        <taxon>Crustacea</taxon>
        <taxon>Multicrustacea</taxon>
        <taxon>Malacostraca</taxon>
        <taxon>Eumalacostraca</taxon>
        <taxon>Eucarida</taxon>
        <taxon>Decapoda</taxon>
        <taxon>Pleocyemata</taxon>
        <taxon>Brachyura</taxon>
        <taxon>Eubrachyura</taxon>
        <taxon>Portunoidea</taxon>
        <taxon>Portunidae</taxon>
        <taxon>Portuninae</taxon>
        <taxon>Portunus</taxon>
    </lineage>
</organism>
<protein>
    <submittedName>
        <fullName evidence="1">Uncharacterized protein</fullName>
    </submittedName>
</protein>
<reference evidence="1 2" key="1">
    <citation type="submission" date="2019-05" db="EMBL/GenBank/DDBJ databases">
        <title>Another draft genome of Portunus trituberculatus and its Hox gene families provides insights of decapod evolution.</title>
        <authorList>
            <person name="Jeong J.-H."/>
            <person name="Song I."/>
            <person name="Kim S."/>
            <person name="Choi T."/>
            <person name="Kim D."/>
            <person name="Ryu S."/>
            <person name="Kim W."/>
        </authorList>
    </citation>
    <scope>NUCLEOTIDE SEQUENCE [LARGE SCALE GENOMIC DNA]</scope>
    <source>
        <tissue evidence="1">Muscle</tissue>
    </source>
</reference>
<dbReference type="OrthoDB" id="2288928at2759"/>
<comment type="caution">
    <text evidence="1">The sequence shown here is derived from an EMBL/GenBank/DDBJ whole genome shotgun (WGS) entry which is preliminary data.</text>
</comment>
<name>A0A5B7HAV3_PORTR</name>
<keyword evidence="2" id="KW-1185">Reference proteome</keyword>
<proteinExistence type="predicted"/>